<dbReference type="PANTHER" id="PTHR43215">
    <property type="entry name" value="RADIAL SPOKE HEAD 1 HOMOLOG"/>
    <property type="match status" value="1"/>
</dbReference>
<dbReference type="SMART" id="SM00698">
    <property type="entry name" value="MORN"/>
    <property type="match status" value="11"/>
</dbReference>
<dbReference type="Pfam" id="PF02493">
    <property type="entry name" value="MORN"/>
    <property type="match status" value="11"/>
</dbReference>
<dbReference type="Gene3D" id="1.20.1280.50">
    <property type="match status" value="1"/>
</dbReference>
<evidence type="ECO:0000313" key="3">
    <source>
        <dbReference type="EMBL" id="WBR14584.1"/>
    </source>
</evidence>
<protein>
    <submittedName>
        <fullName evidence="3">Morn repeat protein</fullName>
    </submittedName>
</protein>
<dbReference type="InterPro" id="IPR036047">
    <property type="entry name" value="F-box-like_dom_sf"/>
</dbReference>
<dbReference type="SUPFAM" id="SSF82185">
    <property type="entry name" value="Histone H3 K4-specific methyltransferase SET7/9 N-terminal domain"/>
    <property type="match status" value="2"/>
</dbReference>
<proteinExistence type="predicted"/>
<dbReference type="SUPFAM" id="SSF81383">
    <property type="entry name" value="F-box domain"/>
    <property type="match status" value="1"/>
</dbReference>
<feature type="domain" description="F-box" evidence="2">
    <location>
        <begin position="19"/>
        <end position="63"/>
    </location>
</feature>
<accession>A0AA95EDV8</accession>
<dbReference type="InterPro" id="IPR001810">
    <property type="entry name" value="F-box_dom"/>
</dbReference>
<evidence type="ECO:0000256" key="1">
    <source>
        <dbReference type="ARBA" id="ARBA00022737"/>
    </source>
</evidence>
<keyword evidence="1" id="KW-0677">Repeat</keyword>
<dbReference type="PANTHER" id="PTHR43215:SF14">
    <property type="entry name" value="RADIAL SPOKE HEAD 1 HOMOLOG"/>
    <property type="match status" value="1"/>
</dbReference>
<dbReference type="Proteomes" id="UP001185135">
    <property type="component" value="Segment"/>
</dbReference>
<dbReference type="InterPro" id="IPR003409">
    <property type="entry name" value="MORN"/>
</dbReference>
<sequence length="498" mass="55532">MEGQEDRARHNDDDDAFAMLPDELVLRLFLALGDDPRAVASWGATCRRYAAISCDPAVWRNMCAMRFPVALHERFADFGKDERWVYQARRCEPTRKETRPGGYVIRPYHHRKDTGYAGDVRQWRYYGDLCRGHAEGYGVGFAMAAIEKGTISTFADRPLLNDHGKYEGMWRHGPEGFGVHTYANGDRCVGHWHHGRRWGEGTMAWADGSAYRGMWVDDKRRGRGVHTDADGRTYDGRFKDDKRHGHGTFTIPGESTYTGQWRSDVRSGHGLYRDHSDNWTFDGQWRWDKRHGQGTHTVPGDYTYTGSWSGDKRNGRGVYKSECGWVYDGEWLADQRHGHGAYADSTGHRYIGEWRNDHRHGRGVSTWPDGIAHDGLWADGKCHGDGVRTIKGDAVTSTWINDAVGDIVVAVEASGLHYEGGWADGVGSCGQGVCTYPDGSIIHGVWRGVECLSCTVVVHPPQDKTDDCASCTCMACSVLAKSPHTVVSGPSKGGEINS</sequence>
<dbReference type="Gene3D" id="2.20.110.10">
    <property type="entry name" value="Histone H3 K4-specific methyltransferase SET7/9 N-terminal domain"/>
    <property type="match status" value="4"/>
</dbReference>
<organism evidence="3 4">
    <name type="scientific">Pandoravirus kuranda</name>
    <dbReference type="NCBI Taxonomy" id="3019033"/>
    <lineage>
        <taxon>Viruses</taxon>
        <taxon>Pandoravirus</taxon>
    </lineage>
</organism>
<dbReference type="EMBL" id="ON887157">
    <property type="protein sequence ID" value="WBR14584.1"/>
    <property type="molecule type" value="Genomic_DNA"/>
</dbReference>
<evidence type="ECO:0000313" key="4">
    <source>
        <dbReference type="Proteomes" id="UP001185135"/>
    </source>
</evidence>
<dbReference type="Pfam" id="PF12937">
    <property type="entry name" value="F-box-like"/>
    <property type="match status" value="1"/>
</dbReference>
<evidence type="ECO:0000259" key="2">
    <source>
        <dbReference type="Pfam" id="PF12937"/>
    </source>
</evidence>
<gene>
    <name evidence="3" type="ORF">pkur_cds_409</name>
</gene>
<reference evidence="3" key="1">
    <citation type="submission" date="2022-06" db="EMBL/GenBank/DDBJ databases">
        <authorList>
            <person name="Legendre M."/>
            <person name="Claverie J.-M."/>
            <person name="Alempic J.-M."/>
            <person name="Abergel C."/>
        </authorList>
    </citation>
    <scope>NUCLEOTIDE SEQUENCE</scope>
    <source>
        <strain evidence="3">Kuranda</strain>
    </source>
</reference>
<name>A0AA95EDV8_9VIRU</name>